<dbReference type="EMBL" id="MUJZ01028440">
    <property type="protein sequence ID" value="OTF78323.1"/>
    <property type="molecule type" value="Genomic_DNA"/>
</dbReference>
<keyword evidence="2" id="KW-1185">Reference proteome</keyword>
<gene>
    <name evidence="1" type="ORF">BLA29_012966</name>
</gene>
<organism evidence="1 2">
    <name type="scientific">Euroglyphus maynei</name>
    <name type="common">Mayne's house dust mite</name>
    <dbReference type="NCBI Taxonomy" id="6958"/>
    <lineage>
        <taxon>Eukaryota</taxon>
        <taxon>Metazoa</taxon>
        <taxon>Ecdysozoa</taxon>
        <taxon>Arthropoda</taxon>
        <taxon>Chelicerata</taxon>
        <taxon>Arachnida</taxon>
        <taxon>Acari</taxon>
        <taxon>Acariformes</taxon>
        <taxon>Sarcoptiformes</taxon>
        <taxon>Astigmata</taxon>
        <taxon>Psoroptidia</taxon>
        <taxon>Analgoidea</taxon>
        <taxon>Pyroglyphidae</taxon>
        <taxon>Pyroglyphinae</taxon>
        <taxon>Euroglyphus</taxon>
    </lineage>
</organism>
<proteinExistence type="predicted"/>
<evidence type="ECO:0000313" key="1">
    <source>
        <dbReference type="EMBL" id="OTF78323.1"/>
    </source>
</evidence>
<name>A0A1Y3BES6_EURMA</name>
<reference evidence="1 2" key="1">
    <citation type="submission" date="2017-03" db="EMBL/GenBank/DDBJ databases">
        <title>Genome Survey of Euroglyphus maynei.</title>
        <authorList>
            <person name="Arlian L.G."/>
            <person name="Morgan M.S."/>
            <person name="Rider S.D."/>
        </authorList>
    </citation>
    <scope>NUCLEOTIDE SEQUENCE [LARGE SCALE GENOMIC DNA]</scope>
    <source>
        <strain evidence="1">Arlian Lab</strain>
        <tissue evidence="1">Whole body</tissue>
    </source>
</reference>
<comment type="caution">
    <text evidence="1">The sequence shown here is derived from an EMBL/GenBank/DDBJ whole genome shotgun (WGS) entry which is preliminary data.</text>
</comment>
<evidence type="ECO:0000313" key="2">
    <source>
        <dbReference type="Proteomes" id="UP000194236"/>
    </source>
</evidence>
<protein>
    <submittedName>
        <fullName evidence="1">Uncharacterized protein</fullName>
    </submittedName>
</protein>
<sequence>MIIGVQRYCILMVNNIIVIHWKNYPMILYRRIRIKKPKKLLHVIVVQRKYFFFLNYIITG</sequence>
<accession>A0A1Y3BES6</accession>
<dbReference type="Proteomes" id="UP000194236">
    <property type="component" value="Unassembled WGS sequence"/>
</dbReference>
<dbReference type="AlphaFoldDB" id="A0A1Y3BES6"/>